<reference evidence="2 3" key="1">
    <citation type="submission" date="2016-11" db="EMBL/GenBank/DDBJ databases">
        <title>Complete genome of the first virulent bacteriophage infecting the opportunist pathogen Serratia rubidaea.</title>
        <authorList>
            <person name="Xing S."/>
            <person name="Ma T."/>
            <person name="Zhang X."/>
            <person name="Huang Y."/>
            <person name="Mi Z."/>
            <person name="Sun Q."/>
            <person name="An X."/>
            <person name="Fan H."/>
            <person name="Wu S."/>
            <person name="Lin W."/>
            <person name="Tong Y."/>
        </authorList>
    </citation>
    <scope>NUCLEOTIDE SEQUENCE [LARGE SCALE GENOMIC DNA]</scope>
</reference>
<evidence type="ECO:0000313" key="2">
    <source>
        <dbReference type="EMBL" id="APD20179.1"/>
    </source>
</evidence>
<proteinExistence type="predicted"/>
<evidence type="ECO:0000313" key="4">
    <source>
        <dbReference type="Proteomes" id="UP000231470"/>
    </source>
</evidence>
<evidence type="ECO:0000313" key="1">
    <source>
        <dbReference type="EMBL" id="ANM47271.1"/>
    </source>
</evidence>
<organism evidence="2 3">
    <name type="scientific">Serratia phage vB_Sru_IME250</name>
    <dbReference type="NCBI Taxonomy" id="1852640"/>
    <lineage>
        <taxon>Viruses</taxon>
        <taxon>Duplodnaviria</taxon>
        <taxon>Heunggongvirae</taxon>
        <taxon>Uroviricota</taxon>
        <taxon>Caudoviricetes</taxon>
        <taxon>Pantevenvirales</taxon>
        <taxon>Ackermannviridae</taxon>
        <taxon>Taipeivirus</taxon>
        <taxon>Taipeivirus IME250</taxon>
    </lineage>
</organism>
<dbReference type="EMBL" id="KX147096">
    <property type="protein sequence ID" value="ANM47271.1"/>
    <property type="molecule type" value="Genomic_DNA"/>
</dbReference>
<dbReference type="RefSeq" id="YP_009616072.1">
    <property type="nucleotide sequence ID" value="NC_042047.1"/>
</dbReference>
<dbReference type="GeneID" id="40092553"/>
<dbReference type="OrthoDB" id="8284at10239"/>
<dbReference type="Proteomes" id="UP000230444">
    <property type="component" value="Segment"/>
</dbReference>
<accession>A0A1J0MG64</accession>
<dbReference type="EMBL" id="KY073123">
    <property type="protein sequence ID" value="APD20179.1"/>
    <property type="molecule type" value="Genomic_DNA"/>
</dbReference>
<reference evidence="1 4" key="2">
    <citation type="journal article" date="2017" name="Arch. Virol.">
        <title>First complete genome sequence of a virulent bacteriophage infecting the opportunistic pathogen Serratia rubidaea.</title>
        <authorList>
            <person name="Xing S."/>
            <person name="Ma T."/>
            <person name="Zhang X."/>
            <person name="Huang Y."/>
            <person name="Mi Z."/>
            <person name="Sun Q."/>
            <person name="An X."/>
            <person name="Fan H."/>
            <person name="Wu S."/>
            <person name="Wei L."/>
            <person name="Tong Y."/>
        </authorList>
    </citation>
    <scope>NUCLEOTIDE SEQUENCE [LARGE SCALE GENOMIC DNA]</scope>
</reference>
<name>A0A1J0MG64_9CAUD</name>
<dbReference type="Proteomes" id="UP000231470">
    <property type="component" value="Segment"/>
</dbReference>
<evidence type="ECO:0000313" key="3">
    <source>
        <dbReference type="Proteomes" id="UP000230444"/>
    </source>
</evidence>
<keyword evidence="4" id="KW-1185">Reference proteome</keyword>
<protein>
    <submittedName>
        <fullName evidence="2">Uncharacterized protein</fullName>
    </submittedName>
</protein>
<dbReference type="KEGG" id="vg:40092553"/>
<sequence>MTDEEIALIIAKHARYAPEAANVLLAHKDGRVFYAEKFEQGCLFWDADTMLPRTLKGIIHACYLVAKRKDDGNWVGVNDLGGTRTPKRLPAAPKFVKEEMAKASVRRIDKSKPSTTVVPAVLPKTESVDWRSEFISIKELDSERNPRNHPLFVSIRADGKIILSKGLLDKIDDNFDFLVSKDRKVIALVKNGSMYNRNKSGNYSHKGLPKYLKFPDDSGTVRIYMDWDQEKNAFIGNL</sequence>